<evidence type="ECO:0000256" key="2">
    <source>
        <dbReference type="ARBA" id="ARBA00004427"/>
    </source>
</evidence>
<reference evidence="14 15" key="1">
    <citation type="submission" date="2015-01" db="EMBL/GenBank/DDBJ databases">
        <title>Evolution of Trichinella species and genotypes.</title>
        <authorList>
            <person name="Korhonen P.K."/>
            <person name="Edoardo P."/>
            <person name="Giuseppe L.R."/>
            <person name="Gasser R.B."/>
        </authorList>
    </citation>
    <scope>NUCLEOTIDE SEQUENCE [LARGE SCALE GENOMIC DNA]</scope>
    <source>
        <strain evidence="14">ISS120</strain>
    </source>
</reference>
<dbReference type="GO" id="GO:0015935">
    <property type="term" value="C:small ribosomal subunit"/>
    <property type="evidence" value="ECO:0007669"/>
    <property type="project" value="InterPro"/>
</dbReference>
<keyword evidence="15" id="KW-1185">Reference proteome</keyword>
<dbReference type="InterPro" id="IPR018271">
    <property type="entry name" value="Ribosomal_uS14_CS"/>
</dbReference>
<dbReference type="PANTHER" id="PTHR14374">
    <property type="entry name" value="FOIE GRAS"/>
    <property type="match status" value="1"/>
</dbReference>
<dbReference type="GO" id="GO:0005791">
    <property type="term" value="C:rough endoplasmic reticulum"/>
    <property type="evidence" value="ECO:0007669"/>
    <property type="project" value="UniProtKB-SubCell"/>
</dbReference>
<comment type="caution">
    <text evidence="14">The sequence shown here is derived from an EMBL/GenBank/DDBJ whole genome shotgun (WGS) entry which is preliminary data.</text>
</comment>
<evidence type="ECO:0000256" key="5">
    <source>
        <dbReference type="ARBA" id="ARBA00011542"/>
    </source>
</evidence>
<protein>
    <recommendedName>
        <fullName evidence="10">Small ribosomal subunit protein uS14</fullName>
    </recommendedName>
    <alternativeName>
        <fullName evidence="11">40S ribosomal protein S29</fullName>
    </alternativeName>
</protein>
<dbReference type="AlphaFoldDB" id="A0A0V1D252"/>
<keyword evidence="7" id="KW-0862">Zinc</keyword>
<dbReference type="Gene3D" id="4.10.830.10">
    <property type="entry name" value="30s Ribosomal Protein S14, Chain N"/>
    <property type="match status" value="1"/>
</dbReference>
<evidence type="ECO:0000256" key="3">
    <source>
        <dbReference type="ARBA" id="ARBA00004514"/>
    </source>
</evidence>
<evidence type="ECO:0000256" key="1">
    <source>
        <dbReference type="ARBA" id="ARBA00001947"/>
    </source>
</evidence>
<dbReference type="HAMAP" id="MF_01364_A">
    <property type="entry name" value="Ribosomal_uS14_2_A"/>
    <property type="match status" value="1"/>
</dbReference>
<evidence type="ECO:0000256" key="8">
    <source>
        <dbReference type="ARBA" id="ARBA00022980"/>
    </source>
</evidence>
<comment type="similarity">
    <text evidence="4">Belongs to the universal ribosomal protein uS14 family.</text>
</comment>
<dbReference type="InterPro" id="IPR021773">
    <property type="entry name" value="TPC11"/>
</dbReference>
<evidence type="ECO:0000259" key="12">
    <source>
        <dbReference type="Pfam" id="PF07919"/>
    </source>
</evidence>
<comment type="subunit">
    <text evidence="5">Component of the 40S small ribosomal subunit.</text>
</comment>
<dbReference type="Pfam" id="PF11817">
    <property type="entry name" value="Foie-gras_1"/>
    <property type="match status" value="1"/>
</dbReference>
<dbReference type="Pfam" id="PF00253">
    <property type="entry name" value="Ribosomal_S14"/>
    <property type="match status" value="1"/>
</dbReference>
<keyword evidence="6" id="KW-0479">Metal-binding</keyword>
<dbReference type="InterPro" id="IPR001209">
    <property type="entry name" value="Ribosomal_uS14"/>
</dbReference>
<dbReference type="GO" id="GO:0008270">
    <property type="term" value="F:zinc ion binding"/>
    <property type="evidence" value="ECO:0007669"/>
    <property type="project" value="InterPro"/>
</dbReference>
<dbReference type="FunFam" id="4.10.830.10:FF:000002">
    <property type="entry name" value="40S ribosomal protein S29"/>
    <property type="match status" value="1"/>
</dbReference>
<evidence type="ECO:0000256" key="9">
    <source>
        <dbReference type="ARBA" id="ARBA00023274"/>
    </source>
</evidence>
<feature type="domain" description="Trafficking protein particle complex subunit 11" evidence="13">
    <location>
        <begin position="359"/>
        <end position="594"/>
    </location>
</feature>
<gene>
    <name evidence="14" type="primary">trappc11</name>
    <name evidence="14" type="ORF">T03_1795</name>
</gene>
<evidence type="ECO:0000313" key="15">
    <source>
        <dbReference type="Proteomes" id="UP000054653"/>
    </source>
</evidence>
<dbReference type="NCBIfam" id="NF004424">
    <property type="entry name" value="PRK05766.1"/>
    <property type="match status" value="1"/>
</dbReference>
<dbReference type="GO" id="GO:0006412">
    <property type="term" value="P:translation"/>
    <property type="evidence" value="ECO:0007669"/>
    <property type="project" value="InterPro"/>
</dbReference>
<evidence type="ECO:0000313" key="14">
    <source>
        <dbReference type="EMBL" id="KRY55579.1"/>
    </source>
</evidence>
<organism evidence="14 15">
    <name type="scientific">Trichinella britovi</name>
    <name type="common">Parasitic roundworm</name>
    <dbReference type="NCBI Taxonomy" id="45882"/>
    <lineage>
        <taxon>Eukaryota</taxon>
        <taxon>Metazoa</taxon>
        <taxon>Ecdysozoa</taxon>
        <taxon>Nematoda</taxon>
        <taxon>Enoplea</taxon>
        <taxon>Dorylaimia</taxon>
        <taxon>Trichinellida</taxon>
        <taxon>Trichinellidae</taxon>
        <taxon>Trichinella</taxon>
    </lineage>
</organism>
<dbReference type="Pfam" id="PF07919">
    <property type="entry name" value="Gryzun"/>
    <property type="match status" value="1"/>
</dbReference>
<accession>A0A0V1D252</accession>
<dbReference type="GO" id="GO:0005829">
    <property type="term" value="C:cytosol"/>
    <property type="evidence" value="ECO:0007669"/>
    <property type="project" value="UniProtKB-SubCell"/>
</dbReference>
<keyword evidence="8" id="KW-0689">Ribosomal protein</keyword>
<comment type="cofactor">
    <cofactor evidence="1">
        <name>Zn(2+)</name>
        <dbReference type="ChEBI" id="CHEBI:29105"/>
    </cofactor>
</comment>
<dbReference type="InterPro" id="IPR012880">
    <property type="entry name" value="Gryzun"/>
</dbReference>
<dbReference type="GO" id="GO:0003723">
    <property type="term" value="F:RNA binding"/>
    <property type="evidence" value="ECO:0007669"/>
    <property type="project" value="InterPro"/>
</dbReference>
<feature type="domain" description="Gryzun putative trafficking through Golgi" evidence="12">
    <location>
        <begin position="1041"/>
        <end position="1149"/>
    </location>
</feature>
<dbReference type="InterPro" id="IPR023676">
    <property type="entry name" value="Ribosomal_uS14_arc"/>
</dbReference>
<evidence type="ECO:0000256" key="10">
    <source>
        <dbReference type="ARBA" id="ARBA00035167"/>
    </source>
</evidence>
<dbReference type="PROSITE" id="PS00527">
    <property type="entry name" value="RIBOSOMAL_S14"/>
    <property type="match status" value="1"/>
</dbReference>
<dbReference type="EMBL" id="JYDI01000053">
    <property type="protein sequence ID" value="KRY55579.1"/>
    <property type="molecule type" value="Genomic_DNA"/>
</dbReference>
<comment type="subcellular location">
    <subcellularLocation>
        <location evidence="3">Cytoplasm</location>
        <location evidence="3">Cytosol</location>
    </subcellularLocation>
    <subcellularLocation>
        <location evidence="2">Rough endoplasmic reticulum</location>
    </subcellularLocation>
</comment>
<evidence type="ECO:0000259" key="13">
    <source>
        <dbReference type="Pfam" id="PF11817"/>
    </source>
</evidence>
<dbReference type="PANTHER" id="PTHR14374:SF0">
    <property type="entry name" value="TRAFFICKING PROTEIN PARTICLE COMPLEX SUBUNIT 11"/>
    <property type="match status" value="1"/>
</dbReference>
<keyword evidence="9" id="KW-0687">Ribonucleoprotein</keyword>
<dbReference type="InterPro" id="IPR039744">
    <property type="entry name" value="RIbosomal_uS14_euk_arc"/>
</dbReference>
<dbReference type="InterPro" id="IPR043140">
    <property type="entry name" value="Ribosomal_uS14_sf"/>
</dbReference>
<evidence type="ECO:0000256" key="4">
    <source>
        <dbReference type="ARBA" id="ARBA00009083"/>
    </source>
</evidence>
<dbReference type="Proteomes" id="UP000054653">
    <property type="component" value="Unassembled WGS sequence"/>
</dbReference>
<name>A0A0V1D252_TRIBR</name>
<dbReference type="OMA" id="YCIAVID"/>
<dbReference type="OrthoDB" id="10252683at2759"/>
<evidence type="ECO:0000256" key="7">
    <source>
        <dbReference type="ARBA" id="ARBA00022833"/>
    </source>
</evidence>
<proteinExistence type="inferred from homology"/>
<evidence type="ECO:0000256" key="11">
    <source>
        <dbReference type="ARBA" id="ARBA00035455"/>
    </source>
</evidence>
<evidence type="ECO:0000256" key="6">
    <source>
        <dbReference type="ARBA" id="ARBA00022723"/>
    </source>
</evidence>
<sequence length="1225" mass="137938">MVLNNKLTYSHPRKYGPGSRKCRVCSSHHGVIRKYNLHMCRRCFREYAADIGFKKNVIVLFEMMAVQHFFHGMDISELPPELSCPTLQLIVLLGLDVRNNLAHKNIWEALMMNRRPDRPPLNFQLVSGDSHDLTTMRTKEPSQEAAVKGILKIDWMAKHLHRVPAVLVLFVDLDWNSPFWNEKLSECASKIQSIRHSFYGRNPYLALVLVQSFVTLPTDELATQKAAELCSSCELSSKLLFILPQSEHLFGYVVRLEFAFYDLAQNYYQNELKLLKSKKEALSRTVSQRLYVRYSFKQGFFSELRQDAHSALKYYKQAYQMLLEIEPVDAAVTELKVIGGYLTYKVCIFSNDFHSFYLYTKICRLYFKHIASSESMSHFQKHIEYFRNKTSKLEAEFEHSAWLSKQYSFFAELFDAAVQSGLTTSSAEHPGFYYQTAADYMIRRQREFELSSKDGEDETRKAEEAEEQISTATTTVVGYCGQRMGWSLSSAIDSEGRFDHSSVAVGLLCNAMAHFKNYPRSVRSRHCLLVRLGMQYVRQGRLEQALQAFLQALGPLRRARWTSLVSACLAPALRCAHALARPKEYVALVLELLNVEYGVREPARRVQLQRNLLALSSGAVPEPDEGADRAESDAALMAWQRLLLDSTTTFVPVAAGDINAGLTVTGGFCSPEGMAVVAAPTTFQLRLKSDLPEPLQLTKVSVQFVAGNDPAQSWTLDTPVEQRPLLQPNTTHLFEFYICPRPEHAGGEIHATSITLHIGQSTSKVYITLMWDVQSVLSVGFCVSNLGRKAAKLPVELPKRIKVLPKPPKLAVVCDDGFAVLIGEKYLYRVTVENLENAPISKLKLKVFESANSRCQHGIKFGYNIEQCDGAALSLELDSLMPNCKATSVFYITMEKTVDNVSMHMQVDPCLLSVITYEVTLNVENMDMSCNCTLDRTVSFSSIMPFVVESYMCTTMGQRVNELVVKEDVLLWMHVRGVSVPTLICSCTLHLCDKVHMNNPIDYQTFDNAVIDSDTSLSEICSVRPVGATTEPVSIAHATFCWKRWNETSSSEMISTSFSLCNVNIVSCPVIVSCVVPSFGVMYRPFVVKYTIENTTEKTVQLEATFESSERFMFSGMKKDLLKLTRLSKLEIILNVLPLIDGFSTLPRLQLLSSSEAVTSSLKQYSQRNVPLTILITPKDSTVSSSQDSKIALQDAESYFSVQMVCAYGCFVNATVSFQPKKTSH</sequence>
<dbReference type="STRING" id="45882.A0A0V1D252"/>
<dbReference type="GO" id="GO:0003735">
    <property type="term" value="F:structural constituent of ribosome"/>
    <property type="evidence" value="ECO:0007669"/>
    <property type="project" value="InterPro"/>
</dbReference>